<comment type="caution">
    <text evidence="3">The sequence shown here is derived from an EMBL/GenBank/DDBJ whole genome shotgun (WGS) entry which is preliminary data.</text>
</comment>
<dbReference type="InterPro" id="IPR009739">
    <property type="entry name" value="LprI-like_N"/>
</dbReference>
<feature type="signal peptide" evidence="1">
    <location>
        <begin position="1"/>
        <end position="23"/>
    </location>
</feature>
<reference evidence="3 4" key="1">
    <citation type="submission" date="2021-04" db="EMBL/GenBank/DDBJ databases">
        <authorList>
            <person name="Pira H."/>
            <person name="Risdian C."/>
            <person name="Wink J."/>
        </authorList>
    </citation>
    <scope>NUCLEOTIDE SEQUENCE [LARGE SCALE GENOMIC DNA]</scope>
    <source>
        <strain evidence="3 4">WH53</strain>
    </source>
</reference>
<accession>A0ABS5Z7T1</accession>
<keyword evidence="1" id="KW-0732">Signal</keyword>
<evidence type="ECO:0000259" key="2">
    <source>
        <dbReference type="Pfam" id="PF07007"/>
    </source>
</evidence>
<dbReference type="RefSeq" id="WP_215818256.1">
    <property type="nucleotide sequence ID" value="NZ_JAGSOY010000004.1"/>
</dbReference>
<dbReference type="Pfam" id="PF07007">
    <property type="entry name" value="LprI"/>
    <property type="match status" value="1"/>
</dbReference>
<dbReference type="Gene3D" id="1.20.1270.180">
    <property type="match status" value="1"/>
</dbReference>
<evidence type="ECO:0000313" key="3">
    <source>
        <dbReference type="EMBL" id="MBU2710102.1"/>
    </source>
</evidence>
<dbReference type="Proteomes" id="UP000690515">
    <property type="component" value="Unassembled WGS sequence"/>
</dbReference>
<keyword evidence="4" id="KW-1185">Reference proteome</keyword>
<feature type="chain" id="PRO_5046307835" evidence="1">
    <location>
        <begin position="24"/>
        <end position="148"/>
    </location>
</feature>
<gene>
    <name evidence="3" type="ORF">KCG35_03430</name>
</gene>
<protein>
    <submittedName>
        <fullName evidence="3">DUF1311 domain-containing protein</fullName>
    </submittedName>
</protein>
<sequence length="148" mass="17477">MKNNVCQFVLLFALAPLSLMINADSPSRYTYTPQFDQCLQQANRAPERELQCIDREYFYQDGQMTEIYKYLFRTQPYNVRKALKQSQSLWLKFRTYHCLVFKARDGHSLPNRDLATKLAIRRCELKMTVTRSNELTEVSPNKTINIPK</sequence>
<proteinExistence type="predicted"/>
<dbReference type="EMBL" id="JAGSOY010000004">
    <property type="protein sequence ID" value="MBU2710102.1"/>
    <property type="molecule type" value="Genomic_DNA"/>
</dbReference>
<evidence type="ECO:0000256" key="1">
    <source>
        <dbReference type="SAM" id="SignalP"/>
    </source>
</evidence>
<name>A0ABS5Z7T1_9GAMM</name>
<evidence type="ECO:0000313" key="4">
    <source>
        <dbReference type="Proteomes" id="UP000690515"/>
    </source>
</evidence>
<feature type="domain" description="Lysozyme inhibitor LprI-like N-terminal" evidence="2">
    <location>
        <begin position="44"/>
        <end position="135"/>
    </location>
</feature>
<organism evidence="3 4">
    <name type="scientific">Zooshikella harenae</name>
    <dbReference type="NCBI Taxonomy" id="2827238"/>
    <lineage>
        <taxon>Bacteria</taxon>
        <taxon>Pseudomonadati</taxon>
        <taxon>Pseudomonadota</taxon>
        <taxon>Gammaproteobacteria</taxon>
        <taxon>Oceanospirillales</taxon>
        <taxon>Zooshikellaceae</taxon>
        <taxon>Zooshikella</taxon>
    </lineage>
</organism>